<evidence type="ECO:0000313" key="3">
    <source>
        <dbReference type="EMBL" id="MBV6342056.1"/>
    </source>
</evidence>
<keyword evidence="4" id="KW-1185">Reference proteome</keyword>
<reference evidence="3 4" key="1">
    <citation type="journal article" date="2020" name="J Geophys Res Biogeosci">
        <title>Magnetotaxis as an Adaptation to Enable Bacterial Shuttling of Microbial Sulfur and Sulfur Cycling Across Aquatic Oxic#Anoxic Interfaces.</title>
        <authorList>
            <person name="Li J."/>
            <person name="Liu P."/>
            <person name="Wang J."/>
            <person name="Roberts A.P."/>
            <person name="Pan Y."/>
        </authorList>
    </citation>
    <scope>NUCLEOTIDE SEQUENCE [LARGE SCALE GENOMIC DNA]</scope>
    <source>
        <strain evidence="3 4">MYR-1_YQ</strain>
    </source>
</reference>
<dbReference type="InterPro" id="IPR013694">
    <property type="entry name" value="VIT"/>
</dbReference>
<proteinExistence type="predicted"/>
<dbReference type="Pfam" id="PF08487">
    <property type="entry name" value="VIT"/>
    <property type="match status" value="1"/>
</dbReference>
<dbReference type="PROSITE" id="PS51468">
    <property type="entry name" value="VIT"/>
    <property type="match status" value="1"/>
</dbReference>
<dbReference type="SMART" id="SM00327">
    <property type="entry name" value="VWA"/>
    <property type="match status" value="1"/>
</dbReference>
<dbReference type="EMBL" id="JABXWD010000189">
    <property type="protein sequence ID" value="MBV6342056.1"/>
    <property type="molecule type" value="Genomic_DNA"/>
</dbReference>
<evidence type="ECO:0000313" key="4">
    <source>
        <dbReference type="Proteomes" id="UP001196980"/>
    </source>
</evidence>
<feature type="domain" description="VIT" evidence="2">
    <location>
        <begin position="2"/>
        <end position="130"/>
    </location>
</feature>
<accession>A0ABS6RZT9</accession>
<dbReference type="InterPro" id="IPR002035">
    <property type="entry name" value="VWF_A"/>
</dbReference>
<dbReference type="PANTHER" id="PTHR45737">
    <property type="entry name" value="VON WILLEBRAND FACTOR A DOMAIN-CONTAINING PROTEIN 5A"/>
    <property type="match status" value="1"/>
</dbReference>
<gene>
    <name evidence="3" type="ORF">HWQ67_10710</name>
</gene>
<dbReference type="Pfam" id="PF13768">
    <property type="entry name" value="VWA_3"/>
    <property type="match status" value="1"/>
</dbReference>
<organism evidence="3 4">
    <name type="scientific">Candidatus Magnetobacterium casense</name>
    <dbReference type="NCBI Taxonomy" id="1455061"/>
    <lineage>
        <taxon>Bacteria</taxon>
        <taxon>Pseudomonadati</taxon>
        <taxon>Nitrospirota</taxon>
        <taxon>Thermodesulfovibrionia</taxon>
        <taxon>Thermodesulfovibrionales</taxon>
        <taxon>Candidatus Magnetobacteriaceae</taxon>
        <taxon>Candidatus Magnetobacterium</taxon>
    </lineage>
</organism>
<dbReference type="SMART" id="SM00609">
    <property type="entry name" value="VIT"/>
    <property type="match status" value="1"/>
</dbReference>
<feature type="domain" description="VWFA" evidence="1">
    <location>
        <begin position="273"/>
        <end position="446"/>
    </location>
</feature>
<dbReference type="Proteomes" id="UP001196980">
    <property type="component" value="Unassembled WGS sequence"/>
</dbReference>
<protein>
    <submittedName>
        <fullName evidence="3">VWA domain-containing protein</fullName>
    </submittedName>
</protein>
<comment type="caution">
    <text evidence="3">The sequence shown here is derived from an EMBL/GenBank/DDBJ whole genome shotgun (WGS) entry which is preliminary data.</text>
</comment>
<evidence type="ECO:0000259" key="2">
    <source>
        <dbReference type="PROSITE" id="PS51468"/>
    </source>
</evidence>
<sequence>MFDSSFGLLTTNQVAVPLTAVEVHGAIIGRGARVKIIQRFKNAEPTAIEAVYKFPLPTDCSVCGFKVTTGDRVLEGEIEERDRAFHIYDKAISEGHGAFLLDEEKPNIFTLSVGNILAGDVVALEILYVTMLDVNKDEVRFALPTTIAPRYVPDYAEDVDGIPVDELVNPPFTPQSTYSLNLSINVYGKEDILAIESPSHKVSNNFNNDSITVSLTSNANVMDRDFVLNVKYKGDFTTRGFVYDDGNDRFIQVDFVNNINDPEITERNDTSEEIIFLVDCSGSMQNAPIQAAKRIVKAAILNTLKEGMLFNLYVFGSSYSNAFPLSVTYNRGNKDAALDFVSKIDANLGGTEILPLLQHVFSIPVTPDIRRSIIMLTDGLTGNEEGIFQLIKSNSRKNQLFIVGIGYGSNDYLIKQAASMSGAIATFISPDVADIEAKALGFFSKTQGVCIRDVEITGRVDLDQVPVSPVVYEGGSICIFAKTRDSEILNQDAIQITGTINGKRHNGWTVPLRKVNGNAIPIPVLWAREKIREVEENSLATTGSRQGRRKDGNAVGDELVRLSKKYGLICRETSYVTVEKRLDNNNRGEQIVLRKVPAQLLHGQGSGIDGEVNFGSEDCEVDFGSEMDMICESACEVSEGWMVVEGEERLFPLLEHIYSIFERGKGLEIDPTIADFFGISIEEIKKLAEEIETEKMTNKYMLLSTQIIIELLSIYHVICCESLDILSEVMAWLRAETVRCRPSLEGVTLREWVSEYVKKLKETNK</sequence>
<dbReference type="PANTHER" id="PTHR45737:SF6">
    <property type="entry name" value="VON WILLEBRAND FACTOR A DOMAIN-CONTAINING PROTEIN 5A"/>
    <property type="match status" value="1"/>
</dbReference>
<dbReference type="PROSITE" id="PS50234">
    <property type="entry name" value="VWFA"/>
    <property type="match status" value="1"/>
</dbReference>
<name>A0ABS6RZT9_9BACT</name>
<evidence type="ECO:0000259" key="1">
    <source>
        <dbReference type="PROSITE" id="PS50234"/>
    </source>
</evidence>
<dbReference type="RefSeq" id="WP_218252683.1">
    <property type="nucleotide sequence ID" value="NZ_JABXWD010000189.1"/>
</dbReference>